<keyword evidence="1" id="KW-0812">Transmembrane</keyword>
<dbReference type="RefSeq" id="WP_379014022.1">
    <property type="nucleotide sequence ID" value="NZ_JBHSDC010000019.1"/>
</dbReference>
<keyword evidence="1" id="KW-1133">Transmembrane helix</keyword>
<gene>
    <name evidence="2" type="ORF">ACFOW1_10115</name>
</gene>
<dbReference type="EMBL" id="JBHSDC010000019">
    <property type="protein sequence ID" value="MFC4232246.1"/>
    <property type="molecule type" value="Genomic_DNA"/>
</dbReference>
<name>A0ABV8PYX7_9BACT</name>
<protein>
    <submittedName>
        <fullName evidence="2">Uncharacterized protein</fullName>
    </submittedName>
</protein>
<evidence type="ECO:0000313" key="3">
    <source>
        <dbReference type="Proteomes" id="UP001595906"/>
    </source>
</evidence>
<dbReference type="Proteomes" id="UP001595906">
    <property type="component" value="Unassembled WGS sequence"/>
</dbReference>
<accession>A0ABV8PYX7</accession>
<comment type="caution">
    <text evidence="2">The sequence shown here is derived from an EMBL/GenBank/DDBJ whole genome shotgun (WGS) entry which is preliminary data.</text>
</comment>
<evidence type="ECO:0000313" key="2">
    <source>
        <dbReference type="EMBL" id="MFC4232246.1"/>
    </source>
</evidence>
<organism evidence="2 3">
    <name type="scientific">Parasediminibacterium paludis</name>
    <dbReference type="NCBI Taxonomy" id="908966"/>
    <lineage>
        <taxon>Bacteria</taxon>
        <taxon>Pseudomonadati</taxon>
        <taxon>Bacteroidota</taxon>
        <taxon>Chitinophagia</taxon>
        <taxon>Chitinophagales</taxon>
        <taxon>Chitinophagaceae</taxon>
        <taxon>Parasediminibacterium</taxon>
    </lineage>
</organism>
<feature type="transmembrane region" description="Helical" evidence="1">
    <location>
        <begin position="49"/>
        <end position="69"/>
    </location>
</feature>
<proteinExistence type="predicted"/>
<keyword evidence="3" id="KW-1185">Reference proteome</keyword>
<evidence type="ECO:0000256" key="1">
    <source>
        <dbReference type="SAM" id="Phobius"/>
    </source>
</evidence>
<keyword evidence="1" id="KW-0472">Membrane</keyword>
<reference evidence="3" key="1">
    <citation type="journal article" date="2019" name="Int. J. Syst. Evol. Microbiol.">
        <title>The Global Catalogue of Microorganisms (GCM) 10K type strain sequencing project: providing services to taxonomists for standard genome sequencing and annotation.</title>
        <authorList>
            <consortium name="The Broad Institute Genomics Platform"/>
            <consortium name="The Broad Institute Genome Sequencing Center for Infectious Disease"/>
            <person name="Wu L."/>
            <person name="Ma J."/>
        </authorList>
    </citation>
    <scope>NUCLEOTIDE SEQUENCE [LARGE SCALE GENOMIC DNA]</scope>
    <source>
        <strain evidence="3">CECT 8010</strain>
    </source>
</reference>
<feature type="transmembrane region" description="Helical" evidence="1">
    <location>
        <begin position="12"/>
        <end position="29"/>
    </location>
</feature>
<sequence length="75" mass="8273">MILLNATSATYTFYVLLFAAFIAALLYSCKMLYQSLQSKDEAAVRRAKFILMFSIIALVSIGIVCFAITGKLPVN</sequence>